<gene>
    <name evidence="2" type="ORF">Aau02nite_63170</name>
</gene>
<comment type="caution">
    <text evidence="2">The sequence shown here is derived from an EMBL/GenBank/DDBJ whole genome shotgun (WGS) entry which is preliminary data.</text>
</comment>
<proteinExistence type="predicted"/>
<keyword evidence="1" id="KW-0812">Transmembrane</keyword>
<dbReference type="RefSeq" id="WP_212992211.1">
    <property type="nucleotide sequence ID" value="NZ_BAABEA010000004.1"/>
</dbReference>
<dbReference type="AlphaFoldDB" id="A0A919VSJ2"/>
<evidence type="ECO:0000313" key="2">
    <source>
        <dbReference type="EMBL" id="GIM74891.1"/>
    </source>
</evidence>
<evidence type="ECO:0000256" key="1">
    <source>
        <dbReference type="SAM" id="Phobius"/>
    </source>
</evidence>
<dbReference type="EMBL" id="BOQL01000053">
    <property type="protein sequence ID" value="GIM74891.1"/>
    <property type="molecule type" value="Genomic_DNA"/>
</dbReference>
<sequence length="238" mass="26406">MDAILDASPDTWTDEDADLLGALQLRASLIAGSRPETSATPRSEPGMPLPVYFESTAQRAGWSAGYTIPGHMPEIYYPRVRVKWAKDPIGALAFFPFVLALNAISWSVAVCLHLIRYGTSRMSSGTAVKSGSYIGPAERVVFAGDGIYFYRLNEASCSARKLYNSISSIQYDRQARALKVHQVFSAELSQTEDLIFERSYATIAFVLLQFLCYGVRNAPLSVPDWFPRKAARFGRPIY</sequence>
<keyword evidence="1" id="KW-1133">Transmembrane helix</keyword>
<accession>A0A919VSJ2</accession>
<feature type="transmembrane region" description="Helical" evidence="1">
    <location>
        <begin position="89"/>
        <end position="115"/>
    </location>
</feature>
<keyword evidence="3" id="KW-1185">Reference proteome</keyword>
<keyword evidence="1" id="KW-0472">Membrane</keyword>
<name>A0A919VSJ2_9ACTN</name>
<reference evidence="2" key="1">
    <citation type="submission" date="2021-03" db="EMBL/GenBank/DDBJ databases">
        <title>Whole genome shotgun sequence of Actinoplanes auranticolor NBRC 12245.</title>
        <authorList>
            <person name="Komaki H."/>
            <person name="Tamura T."/>
        </authorList>
    </citation>
    <scope>NUCLEOTIDE SEQUENCE</scope>
    <source>
        <strain evidence="2">NBRC 12245</strain>
    </source>
</reference>
<organism evidence="2 3">
    <name type="scientific">Actinoplanes auranticolor</name>
    <dbReference type="NCBI Taxonomy" id="47988"/>
    <lineage>
        <taxon>Bacteria</taxon>
        <taxon>Bacillati</taxon>
        <taxon>Actinomycetota</taxon>
        <taxon>Actinomycetes</taxon>
        <taxon>Micromonosporales</taxon>
        <taxon>Micromonosporaceae</taxon>
        <taxon>Actinoplanes</taxon>
    </lineage>
</organism>
<evidence type="ECO:0000313" key="3">
    <source>
        <dbReference type="Proteomes" id="UP000681340"/>
    </source>
</evidence>
<protein>
    <submittedName>
        <fullName evidence="2">Uncharacterized protein</fullName>
    </submittedName>
</protein>
<dbReference type="Proteomes" id="UP000681340">
    <property type="component" value="Unassembled WGS sequence"/>
</dbReference>